<dbReference type="SUPFAM" id="SSF57667">
    <property type="entry name" value="beta-beta-alpha zinc fingers"/>
    <property type="match status" value="4"/>
</dbReference>
<comment type="caution">
    <text evidence="4">The sequence shown here is derived from an EMBL/GenBank/DDBJ whole genome shotgun (WGS) entry which is preliminary data.</text>
</comment>
<keyword evidence="1" id="KW-0479">Metal-binding</keyword>
<feature type="domain" description="C2H2-type" evidence="3">
    <location>
        <begin position="275"/>
        <end position="304"/>
    </location>
</feature>
<feature type="domain" description="C2H2-type" evidence="3">
    <location>
        <begin position="215"/>
        <end position="244"/>
    </location>
</feature>
<proteinExistence type="predicted"/>
<dbReference type="PROSITE" id="PS00028">
    <property type="entry name" value="ZINC_FINGER_C2H2_1"/>
    <property type="match status" value="6"/>
</dbReference>
<evidence type="ECO:0000256" key="2">
    <source>
        <dbReference type="SAM" id="MobiDB-lite"/>
    </source>
</evidence>
<dbReference type="PANTHER" id="PTHR46179:SF25">
    <property type="entry name" value="METAL RESPONSE ELEMENT-BINDING TRANSCRIPTION FACTOR-1, ISOFORM C"/>
    <property type="match status" value="1"/>
</dbReference>
<feature type="region of interest" description="Disordered" evidence="2">
    <location>
        <begin position="831"/>
        <end position="874"/>
    </location>
</feature>
<dbReference type="InterPro" id="IPR036236">
    <property type="entry name" value="Znf_C2H2_sf"/>
</dbReference>
<feature type="domain" description="C2H2-type" evidence="3">
    <location>
        <begin position="126"/>
        <end position="155"/>
    </location>
</feature>
<evidence type="ECO:0000259" key="3">
    <source>
        <dbReference type="PROSITE" id="PS50157"/>
    </source>
</evidence>
<feature type="compositionally biased region" description="Basic and acidic residues" evidence="2">
    <location>
        <begin position="949"/>
        <end position="958"/>
    </location>
</feature>
<accession>A0ABQ8SSV0</accession>
<feature type="domain" description="C2H2-type" evidence="3">
    <location>
        <begin position="245"/>
        <end position="274"/>
    </location>
</feature>
<evidence type="ECO:0000256" key="1">
    <source>
        <dbReference type="PROSITE-ProRule" id="PRU00042"/>
    </source>
</evidence>
<sequence>MATWTEAKFQLGNEEERNDTSLDNILQECIDENFDIPTFGRVFEQLPVYTTSRLSDESNPESSSYIGKLEGHDENAGYIHHTISSDQIYMHINPGKSRSMPENPSHATITIETTDPATNTREIKRYRCEYDGCSRTYSTVGNLRTHMKTHKGEYRFKCTEPGCGKAFLTSYSLKIHIRVHTKVKPFECLHEGCEKAFSTLYRLRAHQRLHNGNTFNCESQGCVKFFTTLSDLKKHVRTHTQERPYKCQEEGCGKAFTASHHLKTHSRTHTGERPYPCSHSDCERAFATSHSLKSHSKLHHHESVGNSENVYEDAIISDNEGDGDPLEGADPLQGSEDNSEPNRVESGRIKEQNTLSVTAVSSEENVQAFFIPFTEINISSVPDGRDVMEIEGLSGSNVPATVDCNSAEPSSNSTGIPLSSGLAQTSECVLGSAVIDTADAIVISPEISDISYSTPGDVVQGVLECNESIIHSMTSTGPDVISISKMKQEVQMTSLESNRPVVNDSSVPSIIGFSNQSTASCTVVSNAESSSSMSFEGFDEAGNRGVESGKQVADILRLLSASGQLQGIQLTASMASETNPSSSNIFEASGARAVEILSLLSASGQIQDIQFSSSVETGSSENQSDCSRTSGNILYLTSPSLSTNNIPNDVMSYLNSSVVDCSQIEDSDPNVVEMRNSKIVLHVQDAPVVLDPDKTDKNVGTVAVTDTANSSSFEACKSVETPSWMNGMDYSCTQSSVEVFPITEDKQEKTWSIAAHTATIPDLNLVTPTNQIIFTIPNTENVQVAEKGDEMRNVLKDITADADICRCNPCKCDPSHQDCQGCVLPETEKSPEILSNNSKPRKRKKVLPKERRLSSETSSQSSVREEDSTEIETHCNEKLNSHHCKKLLMERSANKPGAELYSLTVPSAVESSTGAIHDATDDLVQTTNNITLTESVGVTQSNYPYETSSEPRKNREGCNSDSSIASCSSSFGNDHNESAAKNVENSNLLETNRISGSCNCCGKNTKKCRDTEVENNNNETSNREPCCVVVCLKTLEQLRRLIEKGCCSGAENSLKALALQVSGKSCCSEKHK</sequence>
<dbReference type="PROSITE" id="PS50157">
    <property type="entry name" value="ZINC_FINGER_C2H2_2"/>
    <property type="match status" value="6"/>
</dbReference>
<gene>
    <name evidence="4" type="ORF">ANN_16904</name>
</gene>
<feature type="region of interest" description="Disordered" evidence="2">
    <location>
        <begin position="316"/>
        <end position="350"/>
    </location>
</feature>
<dbReference type="PANTHER" id="PTHR46179">
    <property type="entry name" value="ZINC FINGER PROTEIN"/>
    <property type="match status" value="1"/>
</dbReference>
<dbReference type="Pfam" id="PF00096">
    <property type="entry name" value="zf-C2H2"/>
    <property type="match status" value="4"/>
</dbReference>
<keyword evidence="1" id="KW-0862">Zinc</keyword>
<name>A0ABQ8SSV0_PERAM</name>
<feature type="compositionally biased region" description="Basic and acidic residues" evidence="2">
    <location>
        <begin position="340"/>
        <end position="350"/>
    </location>
</feature>
<feature type="domain" description="C2H2-type" evidence="3">
    <location>
        <begin position="156"/>
        <end position="185"/>
    </location>
</feature>
<dbReference type="EMBL" id="JAJSOF020000021">
    <property type="protein sequence ID" value="KAJ4436772.1"/>
    <property type="molecule type" value="Genomic_DNA"/>
</dbReference>
<dbReference type="InterPro" id="IPR013087">
    <property type="entry name" value="Znf_C2H2_type"/>
</dbReference>
<dbReference type="SMART" id="SM00355">
    <property type="entry name" value="ZnF_C2H2"/>
    <property type="match status" value="6"/>
</dbReference>
<evidence type="ECO:0000313" key="4">
    <source>
        <dbReference type="EMBL" id="KAJ4436772.1"/>
    </source>
</evidence>
<protein>
    <recommendedName>
        <fullName evidence="3">C2H2-type domain-containing protein</fullName>
    </recommendedName>
</protein>
<organism evidence="4 5">
    <name type="scientific">Periplaneta americana</name>
    <name type="common">American cockroach</name>
    <name type="synonym">Blatta americana</name>
    <dbReference type="NCBI Taxonomy" id="6978"/>
    <lineage>
        <taxon>Eukaryota</taxon>
        <taxon>Metazoa</taxon>
        <taxon>Ecdysozoa</taxon>
        <taxon>Arthropoda</taxon>
        <taxon>Hexapoda</taxon>
        <taxon>Insecta</taxon>
        <taxon>Pterygota</taxon>
        <taxon>Neoptera</taxon>
        <taxon>Polyneoptera</taxon>
        <taxon>Dictyoptera</taxon>
        <taxon>Blattodea</taxon>
        <taxon>Blattoidea</taxon>
        <taxon>Blattidae</taxon>
        <taxon>Blattinae</taxon>
        <taxon>Periplaneta</taxon>
    </lineage>
</organism>
<keyword evidence="1" id="KW-0863">Zinc-finger</keyword>
<keyword evidence="5" id="KW-1185">Reference proteome</keyword>
<dbReference type="InterPro" id="IPR051061">
    <property type="entry name" value="Zinc_finger_trans_reg"/>
</dbReference>
<evidence type="ECO:0000313" key="5">
    <source>
        <dbReference type="Proteomes" id="UP001148838"/>
    </source>
</evidence>
<dbReference type="Proteomes" id="UP001148838">
    <property type="component" value="Unassembled WGS sequence"/>
</dbReference>
<feature type="region of interest" description="Disordered" evidence="2">
    <location>
        <begin position="941"/>
        <end position="961"/>
    </location>
</feature>
<feature type="compositionally biased region" description="Basic and acidic residues" evidence="2">
    <location>
        <begin position="863"/>
        <end position="874"/>
    </location>
</feature>
<reference evidence="4 5" key="1">
    <citation type="journal article" date="2022" name="Allergy">
        <title>Genome assembly and annotation of Periplaneta americana reveal a comprehensive cockroach allergen profile.</title>
        <authorList>
            <person name="Wang L."/>
            <person name="Xiong Q."/>
            <person name="Saelim N."/>
            <person name="Wang L."/>
            <person name="Nong W."/>
            <person name="Wan A.T."/>
            <person name="Shi M."/>
            <person name="Liu X."/>
            <person name="Cao Q."/>
            <person name="Hui J.H.L."/>
            <person name="Sookrung N."/>
            <person name="Leung T.F."/>
            <person name="Tungtrongchitr A."/>
            <person name="Tsui S.K.W."/>
        </authorList>
    </citation>
    <scope>NUCLEOTIDE SEQUENCE [LARGE SCALE GENOMIC DNA]</scope>
    <source>
        <strain evidence="4">PWHHKU_190912</strain>
    </source>
</reference>
<dbReference type="Gene3D" id="3.30.160.60">
    <property type="entry name" value="Classic Zinc Finger"/>
    <property type="match status" value="6"/>
</dbReference>
<feature type="domain" description="C2H2-type" evidence="3">
    <location>
        <begin position="186"/>
        <end position="215"/>
    </location>
</feature>